<accession>A0A8H7ZXX4</accession>
<dbReference type="PANTHER" id="PTHR13153:SF5">
    <property type="entry name" value="GATOR COMPLEX PROTEIN NPRL3"/>
    <property type="match status" value="1"/>
</dbReference>
<dbReference type="GO" id="GO:1904262">
    <property type="term" value="P:negative regulation of TORC1 signaling"/>
    <property type="evidence" value="ECO:0007669"/>
    <property type="project" value="TreeGrafter"/>
</dbReference>
<dbReference type="PANTHER" id="PTHR13153">
    <property type="entry name" value="CGTHBA PROTEIN -14 GENE PROTEIN"/>
    <property type="match status" value="1"/>
</dbReference>
<evidence type="ECO:0000256" key="2">
    <source>
        <dbReference type="SAM" id="MobiDB-lite"/>
    </source>
</evidence>
<evidence type="ECO:0000256" key="1">
    <source>
        <dbReference type="RuleBase" id="RU368069"/>
    </source>
</evidence>
<dbReference type="GO" id="GO:0038202">
    <property type="term" value="P:TORC1 signaling"/>
    <property type="evidence" value="ECO:0007669"/>
    <property type="project" value="TreeGrafter"/>
</dbReference>
<evidence type="ECO:0000313" key="4">
    <source>
        <dbReference type="EMBL" id="KAG5461013.1"/>
    </source>
</evidence>
<dbReference type="EMBL" id="JAEFCI010004331">
    <property type="protein sequence ID" value="KAG5461013.1"/>
    <property type="molecule type" value="Genomic_DNA"/>
</dbReference>
<dbReference type="Proteomes" id="UP000673691">
    <property type="component" value="Unassembled WGS sequence"/>
</dbReference>
<dbReference type="Pfam" id="PF03666">
    <property type="entry name" value="NPR3"/>
    <property type="match status" value="3"/>
</dbReference>
<organism evidence="4 5">
    <name type="scientific">Olpidium bornovanus</name>
    <dbReference type="NCBI Taxonomy" id="278681"/>
    <lineage>
        <taxon>Eukaryota</taxon>
        <taxon>Fungi</taxon>
        <taxon>Fungi incertae sedis</taxon>
        <taxon>Olpidiomycota</taxon>
        <taxon>Olpidiomycotina</taxon>
        <taxon>Olpidiomycetes</taxon>
        <taxon>Olpidiales</taxon>
        <taxon>Olpidiaceae</taxon>
        <taxon>Olpidium</taxon>
    </lineage>
</organism>
<feature type="region of interest" description="Disordered" evidence="2">
    <location>
        <begin position="342"/>
        <end position="408"/>
    </location>
</feature>
<name>A0A8H7ZXX4_9FUNG</name>
<dbReference type="GO" id="GO:0010508">
    <property type="term" value="P:positive regulation of autophagy"/>
    <property type="evidence" value="ECO:0007669"/>
    <property type="project" value="TreeGrafter"/>
</dbReference>
<dbReference type="AlphaFoldDB" id="A0A8H7ZXX4"/>
<evidence type="ECO:0000313" key="5">
    <source>
        <dbReference type="Proteomes" id="UP000673691"/>
    </source>
</evidence>
<feature type="compositionally biased region" description="Low complexity" evidence="2">
    <location>
        <begin position="58"/>
        <end position="82"/>
    </location>
</feature>
<feature type="chain" id="PRO_5034166572" description="Nitrogen permease regulator 3" evidence="3">
    <location>
        <begin position="17"/>
        <end position="696"/>
    </location>
</feature>
<dbReference type="GO" id="GO:1990130">
    <property type="term" value="C:GATOR1 complex"/>
    <property type="evidence" value="ECO:0007669"/>
    <property type="project" value="TreeGrafter"/>
</dbReference>
<comment type="subcellular location">
    <subcellularLocation>
        <location evidence="1">Vacuole membrane</location>
        <topology evidence="1">Peripheral membrane protein</topology>
    </subcellularLocation>
</comment>
<evidence type="ECO:0000256" key="3">
    <source>
        <dbReference type="SAM" id="SignalP"/>
    </source>
</evidence>
<keyword evidence="1" id="KW-0469">Meiosis</keyword>
<feature type="signal peptide" evidence="3">
    <location>
        <begin position="1"/>
        <end position="16"/>
    </location>
</feature>
<feature type="region of interest" description="Disordered" evidence="2">
    <location>
        <begin position="22"/>
        <end position="114"/>
    </location>
</feature>
<comment type="similarity">
    <text evidence="1">Belongs to the NPR3 family.</text>
</comment>
<dbReference type="GO" id="GO:0034198">
    <property type="term" value="P:cellular response to amino acid starvation"/>
    <property type="evidence" value="ECO:0007669"/>
    <property type="project" value="TreeGrafter"/>
</dbReference>
<dbReference type="GO" id="GO:0005774">
    <property type="term" value="C:vacuolar membrane"/>
    <property type="evidence" value="ECO:0007669"/>
    <property type="project" value="UniProtKB-SubCell"/>
</dbReference>
<dbReference type="GO" id="GO:0051321">
    <property type="term" value="P:meiotic cell cycle"/>
    <property type="evidence" value="ECO:0007669"/>
    <property type="project" value="UniProtKB-UniRule"/>
</dbReference>
<keyword evidence="5" id="KW-1185">Reference proteome</keyword>
<dbReference type="OrthoDB" id="18648at2759"/>
<dbReference type="InterPro" id="IPR005365">
    <property type="entry name" value="Npr3"/>
</dbReference>
<gene>
    <name evidence="4" type="ORF">BJ554DRAFT_6866</name>
</gene>
<sequence>MTSLLAVVLVVSSSRGHHFVFSYPANPRRSAGNWEAGAVQAPKGADGEAGSPEPRDAGPPATSGTGTPSPVSSAVAPLPDSSGTVSPDGPSAGRMHSQAPASRHPRIKAGAPPGGFQRRWTGGGEADGAKHQQLLHSNGATAVSDVQTVLGYNTQFLANVLTPKRSLCDRRFQMTVGDLTFLGHPVYIGTEGEQDAGGRGRRLSGPPYSAPAAGVGEFQTFLGRSNVSHPPHRRVPSMSAIPLAGAGIGTPQTWRGGPLATAFSEAASNSSSAQWFMPTSTASSPEINFLHPKGDNTPTERSSTSSPVPADARARTVYFADEEDTRGEPAFDAANRLNVFGRRPADTPGRRPPAAQFCADGPHQTGRRRVVPVLPTPTPSLQSAVVSPPAGEAPHASGDLTASSTSTASPPSGFVFPCLPSSMATATGGVPSGPTSATQTTSFHLAFILDPDPLERNRVTEEMYRQVVRKLTMALRHEQVRDRIAQIVVNGYLDLSLQMPKIRLPNVVGPVCPATEVEHGSAAFDGARSDADFHHAAGALQLRADDVAYCLPAGVPRFAPYFTLLLLKEKEEILRALPADASGVLIKFLEVLTPTNALIPSRDQRSAYLGAVAFLLARGIIVQLHTYVYLLIPPHVKLGLLLDEYERLGYGSALAAVAGDTARIVSMPAQSTEMERDWISKMAKGQTRAVAENFLR</sequence>
<keyword evidence="1 3" id="KW-0732">Signal</keyword>
<feature type="region of interest" description="Disordered" evidence="2">
    <location>
        <begin position="291"/>
        <end position="311"/>
    </location>
</feature>
<proteinExistence type="inferred from homology"/>
<reference evidence="4 5" key="1">
    <citation type="journal article" name="Sci. Rep.">
        <title>Genome-scale phylogenetic analyses confirm Olpidium as the closest living zoosporic fungus to the non-flagellated, terrestrial fungi.</title>
        <authorList>
            <person name="Chang Y."/>
            <person name="Rochon D."/>
            <person name="Sekimoto S."/>
            <person name="Wang Y."/>
            <person name="Chovatia M."/>
            <person name="Sandor L."/>
            <person name="Salamov A."/>
            <person name="Grigoriev I.V."/>
            <person name="Stajich J.E."/>
            <person name="Spatafora J.W."/>
        </authorList>
    </citation>
    <scope>NUCLEOTIDE SEQUENCE [LARGE SCALE GENOMIC DNA]</scope>
    <source>
        <strain evidence="4">S191</strain>
    </source>
</reference>
<comment type="caution">
    <text evidence="4">The sequence shown here is derived from an EMBL/GenBank/DDBJ whole genome shotgun (WGS) entry which is preliminary data.</text>
</comment>
<comment type="function">
    <text evidence="1">Mediates inactivation of the TORC1 complex in response to amino acid starvation. Required for meiotic nuclear division.</text>
</comment>
<protein>
    <recommendedName>
        <fullName evidence="1">Nitrogen permease regulator 3</fullName>
    </recommendedName>
    <alternativeName>
        <fullName evidence="1">Required for meiotic nuclear division protein 11</fullName>
    </alternativeName>
</protein>
<feature type="compositionally biased region" description="Polar residues" evidence="2">
    <location>
        <begin position="296"/>
        <end position="307"/>
    </location>
</feature>